<gene>
    <name evidence="1" type="ORF">EVAR_1030_1</name>
</gene>
<evidence type="ECO:0000313" key="1">
    <source>
        <dbReference type="EMBL" id="GBP00509.1"/>
    </source>
</evidence>
<keyword evidence="2" id="KW-1185">Reference proteome</keyword>
<reference evidence="1 2" key="1">
    <citation type="journal article" date="2019" name="Commun. Biol.">
        <title>The bagworm genome reveals a unique fibroin gene that provides high tensile strength.</title>
        <authorList>
            <person name="Kono N."/>
            <person name="Nakamura H."/>
            <person name="Ohtoshi R."/>
            <person name="Tomita M."/>
            <person name="Numata K."/>
            <person name="Arakawa K."/>
        </authorList>
    </citation>
    <scope>NUCLEOTIDE SEQUENCE [LARGE SCALE GENOMIC DNA]</scope>
</reference>
<name>A0A4C1SEC5_EUMVA</name>
<dbReference type="AlphaFoldDB" id="A0A4C1SEC5"/>
<dbReference type="EMBL" id="BGZK01000005">
    <property type="protein sequence ID" value="GBP00509.1"/>
    <property type="molecule type" value="Genomic_DNA"/>
</dbReference>
<evidence type="ECO:0000313" key="2">
    <source>
        <dbReference type="Proteomes" id="UP000299102"/>
    </source>
</evidence>
<dbReference type="Proteomes" id="UP000299102">
    <property type="component" value="Unassembled WGS sequence"/>
</dbReference>
<sequence>MSVELRFLTENGPDRLFRAGGTLNRRDAVGLNFLRIRVVGMAGFSCKRGAHCTRQGVFLRASRFDVPRLIRKRPDGHAYTVLNVRTYAVVTPKSYF</sequence>
<protein>
    <submittedName>
        <fullName evidence="1">Uncharacterized protein</fullName>
    </submittedName>
</protein>
<accession>A0A4C1SEC5</accession>
<proteinExistence type="predicted"/>
<comment type="caution">
    <text evidence="1">The sequence shown here is derived from an EMBL/GenBank/DDBJ whole genome shotgun (WGS) entry which is preliminary data.</text>
</comment>
<organism evidence="1 2">
    <name type="scientific">Eumeta variegata</name>
    <name type="common">Bagworm moth</name>
    <name type="synonym">Eumeta japonica</name>
    <dbReference type="NCBI Taxonomy" id="151549"/>
    <lineage>
        <taxon>Eukaryota</taxon>
        <taxon>Metazoa</taxon>
        <taxon>Ecdysozoa</taxon>
        <taxon>Arthropoda</taxon>
        <taxon>Hexapoda</taxon>
        <taxon>Insecta</taxon>
        <taxon>Pterygota</taxon>
        <taxon>Neoptera</taxon>
        <taxon>Endopterygota</taxon>
        <taxon>Lepidoptera</taxon>
        <taxon>Glossata</taxon>
        <taxon>Ditrysia</taxon>
        <taxon>Tineoidea</taxon>
        <taxon>Psychidae</taxon>
        <taxon>Oiketicinae</taxon>
        <taxon>Eumeta</taxon>
    </lineage>
</organism>